<proteinExistence type="predicted"/>
<dbReference type="EMBL" id="BARW01037373">
    <property type="protein sequence ID" value="GAJ24273.1"/>
    <property type="molecule type" value="Genomic_DNA"/>
</dbReference>
<protein>
    <submittedName>
        <fullName evidence="1">Uncharacterized protein</fullName>
    </submittedName>
</protein>
<feature type="non-terminal residue" evidence="1">
    <location>
        <position position="1"/>
    </location>
</feature>
<gene>
    <name evidence="1" type="ORF">S12H4_57719</name>
</gene>
<comment type="caution">
    <text evidence="1">The sequence shown here is derived from an EMBL/GenBank/DDBJ whole genome shotgun (WGS) entry which is preliminary data.</text>
</comment>
<evidence type="ECO:0000313" key="1">
    <source>
        <dbReference type="EMBL" id="GAJ24273.1"/>
    </source>
</evidence>
<dbReference type="AlphaFoldDB" id="X1V3D4"/>
<reference evidence="1" key="1">
    <citation type="journal article" date="2014" name="Front. Microbiol.">
        <title>High frequency of phylogenetically diverse reductive dehalogenase-homologous genes in deep subseafloor sedimentary metagenomes.</title>
        <authorList>
            <person name="Kawai M."/>
            <person name="Futagami T."/>
            <person name="Toyoda A."/>
            <person name="Takaki Y."/>
            <person name="Nishi S."/>
            <person name="Hori S."/>
            <person name="Arai W."/>
            <person name="Tsubouchi T."/>
            <person name="Morono Y."/>
            <person name="Uchiyama I."/>
            <person name="Ito T."/>
            <person name="Fujiyama A."/>
            <person name="Inagaki F."/>
            <person name="Takami H."/>
        </authorList>
    </citation>
    <scope>NUCLEOTIDE SEQUENCE</scope>
    <source>
        <strain evidence="1">Expedition CK06-06</strain>
    </source>
</reference>
<sequence>WPGTRLPIIHEAITESPDPAELMPVEVTSAFPKGASSVLSAEEQVAVDEFIEEVPDKNDTRAINYWRDLGDKKVYLEGWCDKCLAGTGFPSIGGGDWGEKIQYMVRDAHRILIEKQEEKNRPIGLYPPGHLNLIEGGFREFEAGDREWLYGVTWGLYSA</sequence>
<accession>X1V3D4</accession>
<name>X1V3D4_9ZZZZ</name>
<organism evidence="1">
    <name type="scientific">marine sediment metagenome</name>
    <dbReference type="NCBI Taxonomy" id="412755"/>
    <lineage>
        <taxon>unclassified sequences</taxon>
        <taxon>metagenomes</taxon>
        <taxon>ecological metagenomes</taxon>
    </lineage>
</organism>